<reference evidence="8 9" key="1">
    <citation type="submission" date="2019-05" db="EMBL/GenBank/DDBJ databases">
        <title>Another draft genome of Portunus trituberculatus and its Hox gene families provides insights of decapod evolution.</title>
        <authorList>
            <person name="Jeong J.-H."/>
            <person name="Song I."/>
            <person name="Kim S."/>
            <person name="Choi T."/>
            <person name="Kim D."/>
            <person name="Ryu S."/>
            <person name="Kim W."/>
        </authorList>
    </citation>
    <scope>NUCLEOTIDE SEQUENCE [LARGE SCALE GENOMIC DNA]</scope>
    <source>
        <tissue evidence="8">Muscle</tissue>
    </source>
</reference>
<evidence type="ECO:0000256" key="5">
    <source>
        <dbReference type="ARBA" id="ARBA00023065"/>
    </source>
</evidence>
<evidence type="ECO:0000256" key="1">
    <source>
        <dbReference type="ARBA" id="ARBA00004651"/>
    </source>
</evidence>
<dbReference type="InterPro" id="IPR051163">
    <property type="entry name" value="Sodium:Solute_Symporter_SSF"/>
</dbReference>
<dbReference type="GO" id="GO:0006814">
    <property type="term" value="P:sodium ion transport"/>
    <property type="evidence" value="ECO:0007669"/>
    <property type="project" value="UniProtKB-KW"/>
</dbReference>
<dbReference type="GO" id="GO:0005886">
    <property type="term" value="C:plasma membrane"/>
    <property type="evidence" value="ECO:0007669"/>
    <property type="project" value="UniProtKB-SubCell"/>
</dbReference>
<accession>A0A5B7GS21</accession>
<feature type="transmembrane region" description="Helical" evidence="7">
    <location>
        <begin position="92"/>
        <end position="110"/>
    </location>
</feature>
<keyword evidence="7" id="KW-0812">Transmembrane</keyword>
<keyword evidence="7" id="KW-0472">Membrane</keyword>
<dbReference type="PANTHER" id="PTHR42985:SF2">
    <property type="entry name" value="SODIUM-DEPENDENT MULTIVITAMIN TRANSPORTER"/>
    <property type="match status" value="1"/>
</dbReference>
<comment type="subcellular location">
    <subcellularLocation>
        <location evidence="1">Cell membrane</location>
        <topology evidence="1">Multi-pass membrane protein</topology>
    </subcellularLocation>
</comment>
<keyword evidence="3" id="KW-1003">Cell membrane</keyword>
<evidence type="ECO:0000313" key="9">
    <source>
        <dbReference type="Proteomes" id="UP000324222"/>
    </source>
</evidence>
<evidence type="ECO:0000256" key="6">
    <source>
        <dbReference type="ARBA" id="ARBA00023201"/>
    </source>
</evidence>
<protein>
    <submittedName>
        <fullName evidence="8">Uncharacterized protein</fullName>
    </submittedName>
</protein>
<dbReference type="AlphaFoldDB" id="A0A5B7GS21"/>
<keyword evidence="2" id="KW-0813">Transport</keyword>
<keyword evidence="5" id="KW-0406">Ion transport</keyword>
<comment type="caution">
    <text evidence="8">The sequence shown here is derived from an EMBL/GenBank/DDBJ whole genome shotgun (WGS) entry which is preliminary data.</text>
</comment>
<keyword evidence="7" id="KW-1133">Transmembrane helix</keyword>
<evidence type="ECO:0000256" key="4">
    <source>
        <dbReference type="ARBA" id="ARBA00023053"/>
    </source>
</evidence>
<keyword evidence="4" id="KW-0915">Sodium</keyword>
<evidence type="ECO:0000313" key="8">
    <source>
        <dbReference type="EMBL" id="MPC61652.1"/>
    </source>
</evidence>
<evidence type="ECO:0000256" key="2">
    <source>
        <dbReference type="ARBA" id="ARBA00022448"/>
    </source>
</evidence>
<dbReference type="PANTHER" id="PTHR42985">
    <property type="entry name" value="SODIUM-COUPLED MONOCARBOXYLATE TRANSPORTER"/>
    <property type="match status" value="1"/>
</dbReference>
<dbReference type="GO" id="GO:0015293">
    <property type="term" value="F:symporter activity"/>
    <property type="evidence" value="ECO:0007669"/>
    <property type="project" value="TreeGrafter"/>
</dbReference>
<evidence type="ECO:0000256" key="7">
    <source>
        <dbReference type="SAM" id="Phobius"/>
    </source>
</evidence>
<dbReference type="EMBL" id="VSRR010018748">
    <property type="protein sequence ID" value="MPC61652.1"/>
    <property type="molecule type" value="Genomic_DNA"/>
</dbReference>
<evidence type="ECO:0000256" key="3">
    <source>
        <dbReference type="ARBA" id="ARBA00022475"/>
    </source>
</evidence>
<gene>
    <name evidence="8" type="ORF">E2C01_055726</name>
</gene>
<keyword evidence="6" id="KW-0739">Sodium transport</keyword>
<sequence length="120" mass="13336">MLHEVPSFNTADYLVFTASLVISLGIGEGRVAFEIDRWLCVRVKILPQGRCLRPVLQEDIDSSGSCSFYHWYRSRGRDTKDFLMGGGHMSPIPVSFSFAAGVISAVSILGKEHSHARDYT</sequence>
<keyword evidence="9" id="KW-1185">Reference proteome</keyword>
<dbReference type="Proteomes" id="UP000324222">
    <property type="component" value="Unassembled WGS sequence"/>
</dbReference>
<dbReference type="OrthoDB" id="6367078at2759"/>
<name>A0A5B7GS21_PORTR</name>
<proteinExistence type="predicted"/>
<organism evidence="8 9">
    <name type="scientific">Portunus trituberculatus</name>
    <name type="common">Swimming crab</name>
    <name type="synonym">Neptunus trituberculatus</name>
    <dbReference type="NCBI Taxonomy" id="210409"/>
    <lineage>
        <taxon>Eukaryota</taxon>
        <taxon>Metazoa</taxon>
        <taxon>Ecdysozoa</taxon>
        <taxon>Arthropoda</taxon>
        <taxon>Crustacea</taxon>
        <taxon>Multicrustacea</taxon>
        <taxon>Malacostraca</taxon>
        <taxon>Eumalacostraca</taxon>
        <taxon>Eucarida</taxon>
        <taxon>Decapoda</taxon>
        <taxon>Pleocyemata</taxon>
        <taxon>Brachyura</taxon>
        <taxon>Eubrachyura</taxon>
        <taxon>Portunoidea</taxon>
        <taxon>Portunidae</taxon>
        <taxon>Portuninae</taxon>
        <taxon>Portunus</taxon>
    </lineage>
</organism>